<keyword evidence="2" id="KW-1185">Reference proteome</keyword>
<name>A0ABW5DPL7_9PROT</name>
<comment type="caution">
    <text evidence="1">The sequence shown here is derived from an EMBL/GenBank/DDBJ whole genome shotgun (WGS) entry which is preliminary data.</text>
</comment>
<protein>
    <submittedName>
        <fullName evidence="1">Uncharacterized protein</fullName>
    </submittedName>
</protein>
<dbReference type="Proteomes" id="UP001597295">
    <property type="component" value="Unassembled WGS sequence"/>
</dbReference>
<dbReference type="EMBL" id="JBHUIP010000001">
    <property type="protein sequence ID" value="MFD2261471.1"/>
    <property type="molecule type" value="Genomic_DNA"/>
</dbReference>
<evidence type="ECO:0000313" key="1">
    <source>
        <dbReference type="EMBL" id="MFD2261471.1"/>
    </source>
</evidence>
<reference evidence="2" key="1">
    <citation type="journal article" date="2019" name="Int. J. Syst. Evol. Microbiol.">
        <title>The Global Catalogue of Microorganisms (GCM) 10K type strain sequencing project: providing services to taxonomists for standard genome sequencing and annotation.</title>
        <authorList>
            <consortium name="The Broad Institute Genomics Platform"/>
            <consortium name="The Broad Institute Genome Sequencing Center for Infectious Disease"/>
            <person name="Wu L."/>
            <person name="Ma J."/>
        </authorList>
    </citation>
    <scope>NUCLEOTIDE SEQUENCE [LARGE SCALE GENOMIC DNA]</scope>
    <source>
        <strain evidence="2">CGMCC 1.19062</strain>
    </source>
</reference>
<evidence type="ECO:0000313" key="2">
    <source>
        <dbReference type="Proteomes" id="UP001597295"/>
    </source>
</evidence>
<gene>
    <name evidence="1" type="ORF">ACFSM5_01135</name>
</gene>
<accession>A0ABW5DPL7</accession>
<proteinExistence type="predicted"/>
<dbReference type="RefSeq" id="WP_379874301.1">
    <property type="nucleotide sequence ID" value="NZ_JBHUIP010000001.1"/>
</dbReference>
<organism evidence="1 2">
    <name type="scientific">Lacibacterium aquatile</name>
    <dbReference type="NCBI Taxonomy" id="1168082"/>
    <lineage>
        <taxon>Bacteria</taxon>
        <taxon>Pseudomonadati</taxon>
        <taxon>Pseudomonadota</taxon>
        <taxon>Alphaproteobacteria</taxon>
        <taxon>Rhodospirillales</taxon>
        <taxon>Rhodospirillaceae</taxon>
    </lineage>
</organism>
<sequence length="388" mass="42651">MRVIDLELLGKLASKVTHSSFGKIDKVKYTDYIERLKIDFSGLKGTSFAPNEFDTKFAETEKYIQEILANTQLIMRGGPLEYLNFVFEHFKKICGNDTEVFPIINSDFKSDAWLVGLICDYLDQDGWLLNTQNIGFTVSGIEMGEMAPKLPDTVKMPNKYIFIYVDDASYSGTQASNILRHASKIQGVKPEKFYLYFAGISSTARSKIASVGKSSKPSQSDSKQSMLGLGGSSSIGIKPSFLSTKFKPPIGSGGLMSGQITTSIKPTPILDYEIVALEEIKPLLIPPPKSLLALKTYQQHYEIDPVQLKIVKATQVSTPTFYNITNSMLPYKIPDSVSCPIHLFVGMDGKGNVANNGTLFDANGTVSYRSVLGVSAKIGKTPLDKIFV</sequence>